<proteinExistence type="predicted"/>
<organism evidence="2">
    <name type="scientific">Ananas comosus var. bracteatus</name>
    <name type="common">red pineapple</name>
    <dbReference type="NCBI Taxonomy" id="296719"/>
    <lineage>
        <taxon>Eukaryota</taxon>
        <taxon>Viridiplantae</taxon>
        <taxon>Streptophyta</taxon>
        <taxon>Embryophyta</taxon>
        <taxon>Tracheophyta</taxon>
        <taxon>Spermatophyta</taxon>
        <taxon>Magnoliopsida</taxon>
        <taxon>Liliopsida</taxon>
        <taxon>Poales</taxon>
        <taxon>Bromeliaceae</taxon>
        <taxon>Bromelioideae</taxon>
        <taxon>Ananas</taxon>
    </lineage>
</organism>
<evidence type="ECO:0000256" key="1">
    <source>
        <dbReference type="SAM" id="MobiDB-lite"/>
    </source>
</evidence>
<feature type="region of interest" description="Disordered" evidence="1">
    <location>
        <begin position="17"/>
        <end position="39"/>
    </location>
</feature>
<sequence length="107" mass="11209">MSMPRWRCVGGLQKEGVLRRSGSDGRDRPEAAVERGGGGGIGGLVDPRLGVEYDAEEAAEKVKLAAACFAGSPSLRPSMAEVVRAMEEKACKSISAVRARSNGKCDS</sequence>
<accession>A0A6V7P184</accession>
<name>A0A6V7P184_ANACO</name>
<protein>
    <submittedName>
        <fullName evidence="2">Uncharacterized protein</fullName>
    </submittedName>
</protein>
<feature type="compositionally biased region" description="Basic and acidic residues" evidence="1">
    <location>
        <begin position="17"/>
        <end position="33"/>
    </location>
</feature>
<evidence type="ECO:0000313" key="2">
    <source>
        <dbReference type="EMBL" id="CAD1824396.1"/>
    </source>
</evidence>
<dbReference type="AlphaFoldDB" id="A0A6V7P184"/>
<dbReference type="Gene3D" id="1.10.510.10">
    <property type="entry name" value="Transferase(Phosphotransferase) domain 1"/>
    <property type="match status" value="1"/>
</dbReference>
<reference evidence="2" key="1">
    <citation type="submission" date="2020-07" db="EMBL/GenBank/DDBJ databases">
        <authorList>
            <person name="Lin J."/>
        </authorList>
    </citation>
    <scope>NUCLEOTIDE SEQUENCE</scope>
</reference>
<dbReference type="EMBL" id="LR862144">
    <property type="protein sequence ID" value="CAD1824396.1"/>
    <property type="molecule type" value="Genomic_DNA"/>
</dbReference>
<gene>
    <name evidence="2" type="ORF">CB5_LOCUS7607</name>
</gene>